<sequence>MEDGINPEILKEICFLKMPFGKYEGTVLADLPISYLEWFARTGMPKGKLGMQLSTIYEIKLNGLMDLLTPIRGGTVNFEKPKTKTYKF</sequence>
<evidence type="ECO:0000313" key="1">
    <source>
        <dbReference type="EMBL" id="BEV05297.1"/>
    </source>
</evidence>
<reference evidence="1" key="3">
    <citation type="submission" date="2023-12" db="EMBL/GenBank/DDBJ databases">
        <title>Complete genome sequences of six duckweed-associated bacterial strains for studying community assembly in synthetic plant microbiome.</title>
        <authorList>
            <person name="Ishizawa H."/>
            <person name="Tada M."/>
            <person name="Tashiro Y."/>
            <person name="Kuroda M."/>
            <person name="Inoue D."/>
            <person name="Dohra H."/>
            <person name="Futamata H."/>
            <person name="Ike M."/>
        </authorList>
    </citation>
    <scope>NUCLEOTIDE SEQUENCE</scope>
    <source>
        <strain evidence="1">DW100</strain>
    </source>
</reference>
<protein>
    <submittedName>
        <fullName evidence="1">DUF3820 family protein</fullName>
    </submittedName>
</protein>
<dbReference type="Proteomes" id="UP000185781">
    <property type="component" value="Unassembled WGS sequence"/>
</dbReference>
<reference evidence="2 3" key="1">
    <citation type="submission" date="2017-01" db="EMBL/GenBank/DDBJ databases">
        <authorList>
            <person name="Mah S.A."/>
            <person name="Swanson W.J."/>
            <person name="Moy G.W."/>
            <person name="Vacquier V.D."/>
        </authorList>
    </citation>
    <scope>NUCLEOTIDE SEQUENCE [LARGE SCALE GENOMIC DNA]</scope>
    <source>
        <strain evidence="2 3">DSM 18014</strain>
    </source>
</reference>
<gene>
    <name evidence="1" type="ORF">CRDW_26710</name>
    <name evidence="2" type="ORF">SAMN05421785_103179</name>
</gene>
<reference evidence="1 4" key="2">
    <citation type="journal article" date="2020" name="Microbes Environ.">
        <title>Synthetic bacterial community of duckweed: a simple and stable system to study plant-microbe interactions.</title>
        <authorList>
            <person name="Ishizawa H."/>
            <person name="Tada M."/>
            <person name="Kuroda M."/>
            <person name="Inoue D."/>
            <person name="Futamata H."/>
            <person name="Ike M."/>
        </authorList>
    </citation>
    <scope>NUCLEOTIDE SEQUENCE [LARGE SCALE GENOMIC DNA]</scope>
    <source>
        <strain evidence="1 4">DW100</strain>
    </source>
</reference>
<proteinExistence type="predicted"/>
<dbReference type="InterPro" id="IPR024530">
    <property type="entry name" value="QSregVF_b"/>
</dbReference>
<dbReference type="Pfam" id="PF12843">
    <property type="entry name" value="QSregVF_b"/>
    <property type="match status" value="1"/>
</dbReference>
<name>A0A1N7MF34_9FLAO</name>
<dbReference type="EMBL" id="FTOV01000003">
    <property type="protein sequence ID" value="SIS84726.1"/>
    <property type="molecule type" value="Genomic_DNA"/>
</dbReference>
<evidence type="ECO:0000313" key="3">
    <source>
        <dbReference type="Proteomes" id="UP000185781"/>
    </source>
</evidence>
<dbReference type="AlphaFoldDB" id="A0A1N7MF34"/>
<dbReference type="Proteomes" id="UP001380186">
    <property type="component" value="Chromosome"/>
</dbReference>
<keyword evidence="4" id="KW-1185">Reference proteome</keyword>
<accession>A0A1N7MF34</accession>
<dbReference type="EMBL" id="AP029022">
    <property type="protein sequence ID" value="BEV05297.1"/>
    <property type="molecule type" value="Genomic_DNA"/>
</dbReference>
<dbReference type="STRING" id="373672.SAMN05421785_103179"/>
<evidence type="ECO:0000313" key="2">
    <source>
        <dbReference type="EMBL" id="SIS84726.1"/>
    </source>
</evidence>
<evidence type="ECO:0000313" key="4">
    <source>
        <dbReference type="Proteomes" id="UP001380186"/>
    </source>
</evidence>
<organism evidence="2 3">
    <name type="scientific">Chryseobacterium gambrini</name>
    <dbReference type="NCBI Taxonomy" id="373672"/>
    <lineage>
        <taxon>Bacteria</taxon>
        <taxon>Pseudomonadati</taxon>
        <taxon>Bacteroidota</taxon>
        <taxon>Flavobacteriia</taxon>
        <taxon>Flavobacteriales</taxon>
        <taxon>Weeksellaceae</taxon>
        <taxon>Chryseobacterium group</taxon>
        <taxon>Chryseobacterium</taxon>
    </lineage>
</organism>